<evidence type="ECO:0000313" key="7">
    <source>
        <dbReference type="Proteomes" id="UP000243589"/>
    </source>
</evidence>
<dbReference type="SUPFAM" id="SSF52467">
    <property type="entry name" value="DHS-like NAD/FAD-binding domain"/>
    <property type="match status" value="1"/>
</dbReference>
<keyword evidence="7" id="KW-1185">Reference proteome</keyword>
<keyword evidence="4" id="KW-0862">Zinc</keyword>
<keyword evidence="6" id="KW-0378">Hydrolase</keyword>
<evidence type="ECO:0000259" key="5">
    <source>
        <dbReference type="PROSITE" id="PS50305"/>
    </source>
</evidence>
<dbReference type="GO" id="GO:0070403">
    <property type="term" value="F:NAD+ binding"/>
    <property type="evidence" value="ECO:0007669"/>
    <property type="project" value="InterPro"/>
</dbReference>
<dbReference type="InterPro" id="IPR003000">
    <property type="entry name" value="Sirtuin"/>
</dbReference>
<protein>
    <recommendedName>
        <fullName evidence="1">protein acetyllysine N-acetyltransferase</fullName>
        <ecNumber evidence="1">2.3.1.286</ecNumber>
    </recommendedName>
</protein>
<name>A0A150HA81_9MICO</name>
<dbReference type="InterPro" id="IPR029035">
    <property type="entry name" value="DHS-like_NAD/FAD-binding_dom"/>
</dbReference>
<dbReference type="PATRIC" id="fig|479117.4.peg.571"/>
<proteinExistence type="predicted"/>
<dbReference type="RefSeq" id="WP_062020125.1">
    <property type="nucleotide sequence ID" value="NZ_LQQC01000007.1"/>
</dbReference>
<dbReference type="EMBL" id="LQQC01000007">
    <property type="protein sequence ID" value="KXZ59017.1"/>
    <property type="molecule type" value="Genomic_DNA"/>
</dbReference>
<dbReference type="Gene3D" id="3.30.1600.10">
    <property type="entry name" value="SIR2/SIRT2 'Small Domain"/>
    <property type="match status" value="1"/>
</dbReference>
<feature type="active site" description="Proton acceptor" evidence="4">
    <location>
        <position position="130"/>
    </location>
</feature>
<dbReference type="GO" id="GO:0016787">
    <property type="term" value="F:hydrolase activity"/>
    <property type="evidence" value="ECO:0007669"/>
    <property type="project" value="UniProtKB-KW"/>
</dbReference>
<dbReference type="InterPro" id="IPR050134">
    <property type="entry name" value="NAD-dep_sirtuin_deacylases"/>
</dbReference>
<comment type="caution">
    <text evidence="6">The sequence shown here is derived from an EMBL/GenBank/DDBJ whole genome shotgun (WGS) entry which is preliminary data.</text>
</comment>
<dbReference type="InterPro" id="IPR026590">
    <property type="entry name" value="Ssirtuin_cat_dom"/>
</dbReference>
<evidence type="ECO:0000256" key="4">
    <source>
        <dbReference type="PROSITE-ProRule" id="PRU00236"/>
    </source>
</evidence>
<feature type="binding site" evidence="4">
    <location>
        <position position="141"/>
    </location>
    <ligand>
        <name>Zn(2+)</name>
        <dbReference type="ChEBI" id="CHEBI:29105"/>
    </ligand>
</feature>
<accession>A0A150HA81</accession>
<dbReference type="AlphaFoldDB" id="A0A150HA81"/>
<dbReference type="Gene3D" id="3.40.50.1220">
    <property type="entry name" value="TPP-binding domain"/>
    <property type="match status" value="1"/>
</dbReference>
<dbReference type="PROSITE" id="PS50305">
    <property type="entry name" value="SIRTUIN"/>
    <property type="match status" value="1"/>
</dbReference>
<gene>
    <name evidence="6" type="primary">cobB_1</name>
    <name evidence="6" type="ORF">Bravens_00570</name>
</gene>
<evidence type="ECO:0000256" key="3">
    <source>
        <dbReference type="ARBA" id="ARBA00023027"/>
    </source>
</evidence>
<evidence type="ECO:0000256" key="2">
    <source>
        <dbReference type="ARBA" id="ARBA00022679"/>
    </source>
</evidence>
<dbReference type="PANTHER" id="PTHR11085:SF10">
    <property type="entry name" value="NAD-DEPENDENT PROTEIN DEACYLASE SIRTUIN-5, MITOCHONDRIAL-RELATED"/>
    <property type="match status" value="1"/>
</dbReference>
<keyword evidence="3" id="KW-0520">NAD</keyword>
<dbReference type="GO" id="GO:0017136">
    <property type="term" value="F:histone deacetylase activity, NAD-dependent"/>
    <property type="evidence" value="ECO:0007669"/>
    <property type="project" value="TreeGrafter"/>
</dbReference>
<dbReference type="Proteomes" id="UP000243589">
    <property type="component" value="Unassembled WGS sequence"/>
</dbReference>
<evidence type="ECO:0000256" key="1">
    <source>
        <dbReference type="ARBA" id="ARBA00012928"/>
    </source>
</evidence>
<sequence>MSIIRDPLRGIVRPEPSHTDEEILDVLCSRPVRDWAVLTGAGFSTDSGLPDYRGPSSVNRRPMTFQQLTASRENHTHYWARSWMGWSFMRDAQPNEAHLSLAQLSPAALLTQNVDGLHQKAGSRGVLDLHGRLDRVVCLDCRAMYDREWVQQRLDEENAAFLRNHREVIDMVEIAPDGDVPLQDTADFRMIDCPACGGLLKPDVVFFGETVPRERSLDAAAAAAAAPGLIVAGTSLAVMSGLRFVRQAAKEGRPVVIITDGPTRADELADYRSLSRVGEFFRAWKDRVLG</sequence>
<feature type="binding site" evidence="4">
    <location>
        <position position="193"/>
    </location>
    <ligand>
        <name>Zn(2+)</name>
        <dbReference type="ChEBI" id="CHEBI:29105"/>
    </ligand>
</feature>
<feature type="binding site" evidence="4">
    <location>
        <position position="196"/>
    </location>
    <ligand>
        <name>Zn(2+)</name>
        <dbReference type="ChEBI" id="CHEBI:29105"/>
    </ligand>
</feature>
<feature type="binding site" evidence="4">
    <location>
        <position position="138"/>
    </location>
    <ligand>
        <name>Zn(2+)</name>
        <dbReference type="ChEBI" id="CHEBI:29105"/>
    </ligand>
</feature>
<reference evidence="6 7" key="1">
    <citation type="submission" date="2016-01" db="EMBL/GenBank/DDBJ databases">
        <title>Use of Whole Genome Sequencing to ascertain that Brevibacterium massiliense (Roux, Raoult 2009) is a later heterotypic synonym of Brevibacterium ravenspurgense (Mages 2008).</title>
        <authorList>
            <person name="Bernier A.-M."/>
            <person name="Burdz T."/>
            <person name="Huynh C."/>
            <person name="Pachecho A.L."/>
            <person name="Wiebe D."/>
            <person name="Bonner C."/>
            <person name="Bernard K."/>
        </authorList>
    </citation>
    <scope>NUCLEOTIDE SEQUENCE [LARGE SCALE GENOMIC DNA]</scope>
    <source>
        <strain evidence="6 7">CCUG56047</strain>
    </source>
</reference>
<dbReference type="InterPro" id="IPR026591">
    <property type="entry name" value="Sirtuin_cat_small_dom_sf"/>
</dbReference>
<organism evidence="6 7">
    <name type="scientific">Brevibacterium ravenspurgense</name>
    <dbReference type="NCBI Taxonomy" id="479117"/>
    <lineage>
        <taxon>Bacteria</taxon>
        <taxon>Bacillati</taxon>
        <taxon>Actinomycetota</taxon>
        <taxon>Actinomycetes</taxon>
        <taxon>Micrococcales</taxon>
        <taxon>Brevibacteriaceae</taxon>
        <taxon>Brevibacterium</taxon>
    </lineage>
</organism>
<keyword evidence="2" id="KW-0808">Transferase</keyword>
<feature type="domain" description="Deacetylase sirtuin-type" evidence="5">
    <location>
        <begin position="13"/>
        <end position="290"/>
    </location>
</feature>
<dbReference type="EC" id="2.3.1.286" evidence="1"/>
<evidence type="ECO:0000313" key="6">
    <source>
        <dbReference type="EMBL" id="KXZ59017.1"/>
    </source>
</evidence>
<keyword evidence="4" id="KW-0479">Metal-binding</keyword>
<dbReference type="PANTHER" id="PTHR11085">
    <property type="entry name" value="NAD-DEPENDENT PROTEIN DEACYLASE SIRTUIN-5, MITOCHONDRIAL-RELATED"/>
    <property type="match status" value="1"/>
</dbReference>
<dbReference type="Pfam" id="PF02146">
    <property type="entry name" value="SIR2"/>
    <property type="match status" value="1"/>
</dbReference>
<dbReference type="GO" id="GO:0046872">
    <property type="term" value="F:metal ion binding"/>
    <property type="evidence" value="ECO:0007669"/>
    <property type="project" value="UniProtKB-KW"/>
</dbReference>